<proteinExistence type="predicted"/>
<dbReference type="Proteomes" id="UP000244677">
    <property type="component" value="Chromosome"/>
</dbReference>
<evidence type="ECO:0000313" key="2">
    <source>
        <dbReference type="Proteomes" id="UP000244677"/>
    </source>
</evidence>
<keyword evidence="2" id="KW-1185">Reference proteome</keyword>
<evidence type="ECO:0000313" key="1">
    <source>
        <dbReference type="EMBL" id="AWG23795.1"/>
    </source>
</evidence>
<organism evidence="1 2">
    <name type="scientific">Flavobacterium kingsejongi</name>
    <dbReference type="NCBI Taxonomy" id="1678728"/>
    <lineage>
        <taxon>Bacteria</taxon>
        <taxon>Pseudomonadati</taxon>
        <taxon>Bacteroidota</taxon>
        <taxon>Flavobacteriia</taxon>
        <taxon>Flavobacteriales</taxon>
        <taxon>Flavobacteriaceae</taxon>
        <taxon>Flavobacterium</taxon>
    </lineage>
</organism>
<dbReference type="EMBL" id="CP020919">
    <property type="protein sequence ID" value="AWG23795.1"/>
    <property type="molecule type" value="Genomic_DNA"/>
</dbReference>
<accession>A0A2S1LJ33</accession>
<dbReference type="AlphaFoldDB" id="A0A2S1LJ33"/>
<reference evidence="1 2" key="1">
    <citation type="submission" date="2017-04" db="EMBL/GenBank/DDBJ databases">
        <title>Complete genome sequence of Flavobacterium kingsejong AJ004.</title>
        <authorList>
            <person name="Lee P.C."/>
        </authorList>
    </citation>
    <scope>NUCLEOTIDE SEQUENCE [LARGE SCALE GENOMIC DNA]</scope>
    <source>
        <strain evidence="1 2">AJ004</strain>
    </source>
</reference>
<gene>
    <name evidence="1" type="ORF">FK004_00405</name>
</gene>
<sequence>MKFVCIGLFIVLVSLWAENLYHPLRFLPAEMPLYSNKNKKLALTNETFIKFVLNLLKTEGNAFLMRCKNSIF</sequence>
<protein>
    <submittedName>
        <fullName evidence="1">Uncharacterized protein</fullName>
    </submittedName>
</protein>
<dbReference type="KEGG" id="fki:FK004_00405"/>
<name>A0A2S1LJ33_9FLAO</name>